<name>A0A163V532_ABSGL</name>
<dbReference type="CDD" id="cd03705">
    <property type="entry name" value="EF1_alpha_III"/>
    <property type="match status" value="1"/>
</dbReference>
<feature type="region of interest" description="Disordered" evidence="7">
    <location>
        <begin position="145"/>
        <end position="176"/>
    </location>
</feature>
<keyword evidence="3" id="KW-0251">Elongation factor</keyword>
<evidence type="ECO:0000313" key="10">
    <source>
        <dbReference type="Proteomes" id="UP000078561"/>
    </source>
</evidence>
<keyword evidence="5" id="KW-0342">GTP-binding</keyword>
<protein>
    <recommendedName>
        <fullName evidence="8">GTP-eEF1A C-terminal domain-containing protein</fullName>
    </recommendedName>
</protein>
<accession>A0A163V532</accession>
<organism evidence="9">
    <name type="scientific">Absidia glauca</name>
    <name type="common">Pin mould</name>
    <dbReference type="NCBI Taxonomy" id="4829"/>
    <lineage>
        <taxon>Eukaryota</taxon>
        <taxon>Fungi</taxon>
        <taxon>Fungi incertae sedis</taxon>
        <taxon>Mucoromycota</taxon>
        <taxon>Mucoromycotina</taxon>
        <taxon>Mucoromycetes</taxon>
        <taxon>Mucorales</taxon>
        <taxon>Cunninghamellaceae</taxon>
        <taxon>Absidia</taxon>
    </lineage>
</organism>
<feature type="region of interest" description="Disordered" evidence="7">
    <location>
        <begin position="1"/>
        <end position="27"/>
    </location>
</feature>
<evidence type="ECO:0000256" key="4">
    <source>
        <dbReference type="ARBA" id="ARBA00022917"/>
    </source>
</evidence>
<evidence type="ECO:0000256" key="1">
    <source>
        <dbReference type="ARBA" id="ARBA00007249"/>
    </source>
</evidence>
<dbReference type="AlphaFoldDB" id="A0A163V532"/>
<sequence>MTAPTTTKVSKRSDIYNSDQEDSIVDDEDANRRMEAMMNMVIVGNESEETAEEQETMEEDEEEFAFKLFSTDSVAKVSIKQNDNETADALAQQIANLQQIDHDETDPTFMAQVAQASISFDTIMQQSHWPYPALQLPKRVLHLPSTDSATTIPSTETTTKPKRKSKKRRDYEKAIKEGRIVPKPNMRDPSTPGGWPGYPGARDPCAIITQQDYRGNRGRSHGKSTGGRGGRGGFSSRGGRGGFSSRGGRGGSCQYRTVMHHASIEDASIHHPSIHCTHPSFSIIAMGKEKTHVNVVVIGHVDSNVSVKDIRRGNVCSDSKNDPAKEAGSFTAQVIVLNHPGQIGAGYAPVLDCHTAHIACKFAELLEKIDRRSGKKLEDAPKFVKSGDSAIVKMIPSKPMCVEAYTDYPPLGRFAVRDMRQTVAVGVIKAVEKVDKAGKVTKAAAKAGKK</sequence>
<dbReference type="InterPro" id="IPR018555">
    <property type="entry name" value="C630.06c-like"/>
</dbReference>
<reference evidence="9" key="1">
    <citation type="submission" date="2016-04" db="EMBL/GenBank/DDBJ databases">
        <authorList>
            <person name="Evans L.H."/>
            <person name="Alamgir A."/>
            <person name="Owens N."/>
            <person name="Weber N.D."/>
            <person name="Virtaneva K."/>
            <person name="Barbian K."/>
            <person name="Babar A."/>
            <person name="Rosenke K."/>
        </authorList>
    </citation>
    <scope>NUCLEOTIDE SEQUENCE [LARGE SCALE GENOMIC DNA]</scope>
    <source>
        <strain evidence="9">CBS 101.48</strain>
    </source>
</reference>
<dbReference type="FunFam" id="2.40.30.10:FF:000005">
    <property type="entry name" value="Elongation factor 1-alpha"/>
    <property type="match status" value="1"/>
</dbReference>
<dbReference type="STRING" id="4829.A0A163V532"/>
<feature type="compositionally biased region" description="Low complexity" evidence="7">
    <location>
        <begin position="146"/>
        <end position="158"/>
    </location>
</feature>
<dbReference type="PANTHER" id="PTHR44830:SF1">
    <property type="entry name" value="TR-TYPE G DOMAIN-CONTAINING PROTEIN"/>
    <property type="match status" value="1"/>
</dbReference>
<evidence type="ECO:0000256" key="2">
    <source>
        <dbReference type="ARBA" id="ARBA00022741"/>
    </source>
</evidence>
<evidence type="ECO:0000256" key="3">
    <source>
        <dbReference type="ARBA" id="ARBA00022768"/>
    </source>
</evidence>
<dbReference type="Proteomes" id="UP000078561">
    <property type="component" value="Unassembled WGS sequence"/>
</dbReference>
<dbReference type="GO" id="GO:0005525">
    <property type="term" value="F:GTP binding"/>
    <property type="evidence" value="ECO:0007669"/>
    <property type="project" value="UniProtKB-KW"/>
</dbReference>
<keyword evidence="6" id="KW-0175">Coiled coil</keyword>
<keyword evidence="10" id="KW-1185">Reference proteome</keyword>
<gene>
    <name evidence="9" type="primary">ABSGL_03604.1 scaffold 4609</name>
</gene>
<dbReference type="Pfam" id="PF22594">
    <property type="entry name" value="GTP-eEF1A_C"/>
    <property type="match status" value="1"/>
</dbReference>
<dbReference type="PANTHER" id="PTHR44830">
    <property type="entry name" value="ELONGATION FACTOR 1 ALPHA"/>
    <property type="match status" value="1"/>
</dbReference>
<keyword evidence="4" id="KW-0648">Protein biosynthesis</keyword>
<keyword evidence="2" id="KW-0547">Nucleotide-binding</keyword>
<dbReference type="Pfam" id="PF09428">
    <property type="entry name" value="DUF2011"/>
    <property type="match status" value="1"/>
</dbReference>
<dbReference type="OrthoDB" id="2418125at2759"/>
<feature type="compositionally biased region" description="Gly residues" evidence="7">
    <location>
        <begin position="224"/>
        <end position="250"/>
    </location>
</feature>
<feature type="coiled-coil region" evidence="6">
    <location>
        <begin position="43"/>
        <end position="100"/>
    </location>
</feature>
<comment type="similarity">
    <text evidence="1">Belongs to the TRAFAC class translation factor GTPase superfamily. Classic translation factor GTPase family. EF-Tu/EF-1A subfamily.</text>
</comment>
<evidence type="ECO:0000259" key="8">
    <source>
        <dbReference type="Pfam" id="PF22594"/>
    </source>
</evidence>
<dbReference type="Gene3D" id="2.40.30.10">
    <property type="entry name" value="Translation factors"/>
    <property type="match status" value="1"/>
</dbReference>
<proteinExistence type="inferred from homology"/>
<dbReference type="InterPro" id="IPR054696">
    <property type="entry name" value="GTP-eEF1A_C"/>
</dbReference>
<dbReference type="InParanoid" id="A0A163V532"/>
<feature type="domain" description="GTP-eEF1A C-terminal" evidence="8">
    <location>
        <begin position="329"/>
        <end position="429"/>
    </location>
</feature>
<dbReference type="InterPro" id="IPR009001">
    <property type="entry name" value="Transl_elong_EF1A/Init_IF2_C"/>
</dbReference>
<evidence type="ECO:0000313" key="9">
    <source>
        <dbReference type="EMBL" id="SAL98077.1"/>
    </source>
</evidence>
<dbReference type="GO" id="GO:0003746">
    <property type="term" value="F:translation elongation factor activity"/>
    <property type="evidence" value="ECO:0007669"/>
    <property type="project" value="UniProtKB-KW"/>
</dbReference>
<evidence type="ECO:0000256" key="6">
    <source>
        <dbReference type="SAM" id="Coils"/>
    </source>
</evidence>
<dbReference type="EMBL" id="LT552047">
    <property type="protein sequence ID" value="SAL98077.1"/>
    <property type="molecule type" value="Genomic_DNA"/>
</dbReference>
<feature type="region of interest" description="Disordered" evidence="7">
    <location>
        <begin position="211"/>
        <end position="250"/>
    </location>
</feature>
<evidence type="ECO:0000256" key="7">
    <source>
        <dbReference type="SAM" id="MobiDB-lite"/>
    </source>
</evidence>
<dbReference type="SUPFAM" id="SSF50465">
    <property type="entry name" value="EF-Tu/eEF-1alpha/eIF2-gamma C-terminal domain"/>
    <property type="match status" value="1"/>
</dbReference>
<evidence type="ECO:0000256" key="5">
    <source>
        <dbReference type="ARBA" id="ARBA00023134"/>
    </source>
</evidence>